<dbReference type="EMBL" id="MU069597">
    <property type="protein sequence ID" value="KAF5837941.1"/>
    <property type="molecule type" value="Genomic_DNA"/>
</dbReference>
<proteinExistence type="predicted"/>
<protein>
    <recommendedName>
        <fullName evidence="4">Sjoegren syndrome/scleroderma autoantigen 1</fullName>
    </recommendedName>
</protein>
<dbReference type="InterPro" id="IPR009563">
    <property type="entry name" value="SSSCA1"/>
</dbReference>
<comment type="caution">
    <text evidence="2">The sequence shown here is derived from an EMBL/GenBank/DDBJ whole genome shotgun (WGS) entry which is preliminary data.</text>
</comment>
<organism evidence="2 3">
    <name type="scientific">Dunaliella salina</name>
    <name type="common">Green alga</name>
    <name type="synonym">Protococcus salinus</name>
    <dbReference type="NCBI Taxonomy" id="3046"/>
    <lineage>
        <taxon>Eukaryota</taxon>
        <taxon>Viridiplantae</taxon>
        <taxon>Chlorophyta</taxon>
        <taxon>core chlorophytes</taxon>
        <taxon>Chlorophyceae</taxon>
        <taxon>CS clade</taxon>
        <taxon>Chlamydomonadales</taxon>
        <taxon>Dunaliellaceae</taxon>
        <taxon>Dunaliella</taxon>
    </lineage>
</organism>
<evidence type="ECO:0000256" key="1">
    <source>
        <dbReference type="SAM" id="MobiDB-lite"/>
    </source>
</evidence>
<feature type="region of interest" description="Disordered" evidence="1">
    <location>
        <begin position="66"/>
        <end position="107"/>
    </location>
</feature>
<keyword evidence="3" id="KW-1185">Reference proteome</keyword>
<dbReference type="PANTHER" id="PTHR16537:SF1">
    <property type="entry name" value="PROTEIN ZNRD2"/>
    <property type="match status" value="1"/>
</dbReference>
<dbReference type="InterPro" id="IPR051888">
    <property type="entry name" value="UPF0148_domain"/>
</dbReference>
<name>A0ABQ7GTL6_DUNSA</name>
<evidence type="ECO:0008006" key="4">
    <source>
        <dbReference type="Google" id="ProtNLM"/>
    </source>
</evidence>
<accession>A0ABQ7GTL6</accession>
<feature type="compositionally biased region" description="Low complexity" evidence="1">
    <location>
        <begin position="70"/>
        <end position="105"/>
    </location>
</feature>
<dbReference type="PANTHER" id="PTHR16537">
    <property type="entry name" value="SJOEGREN SYNDROME/SCLERODERMA AUTOANTIGEN 1"/>
    <property type="match status" value="1"/>
</dbReference>
<evidence type="ECO:0000313" key="3">
    <source>
        <dbReference type="Proteomes" id="UP000815325"/>
    </source>
</evidence>
<reference evidence="2" key="1">
    <citation type="submission" date="2017-08" db="EMBL/GenBank/DDBJ databases">
        <authorList>
            <person name="Polle J.E."/>
            <person name="Barry K."/>
            <person name="Cushman J."/>
            <person name="Schmutz J."/>
            <person name="Tran D."/>
            <person name="Hathwaick L.T."/>
            <person name="Yim W.C."/>
            <person name="Jenkins J."/>
            <person name="Mckie-Krisberg Z.M."/>
            <person name="Prochnik S."/>
            <person name="Lindquist E."/>
            <person name="Dockter R.B."/>
            <person name="Adam C."/>
            <person name="Molina H."/>
            <person name="Bunkerborg J."/>
            <person name="Jin E."/>
            <person name="Buchheim M."/>
            <person name="Magnuson J."/>
        </authorList>
    </citation>
    <scope>NUCLEOTIDE SEQUENCE</scope>
    <source>
        <strain evidence="2">CCAP 19/18</strain>
    </source>
</reference>
<dbReference type="Pfam" id="PF06677">
    <property type="entry name" value="Auto_anti-p27"/>
    <property type="match status" value="1"/>
</dbReference>
<dbReference type="Proteomes" id="UP000815325">
    <property type="component" value="Unassembled WGS sequence"/>
</dbReference>
<sequence length="273" mass="28645">MKEPASGSRHCVNCGCTTPAGHPQQSSQAGPATTSASTPLMETSETDVRADPAVFGPFAMSTAQPAQANGPVARAPCAPPAAAGSAPSDLPSAAPAATAQGAAAGVDVSRPWRRQQLDAEPDASDLIAQRMVQGWALLDQYCPRCSEVLIRNRERRIFCVRCDAYVVSPQERQSMGVPMPHTPPLQPASPAATTEVQEEACAILPAPAEPAVAVPRGDPLVSVQRTLLGKVSEIEAMISATHASELTKCRELMALLREVLQTLQALNEMHGSQ</sequence>
<gene>
    <name evidence="2" type="ORF">DUNSADRAFT_3662</name>
</gene>
<evidence type="ECO:0000313" key="2">
    <source>
        <dbReference type="EMBL" id="KAF5837941.1"/>
    </source>
</evidence>
<feature type="region of interest" description="Disordered" evidence="1">
    <location>
        <begin position="1"/>
        <end position="48"/>
    </location>
</feature>
<feature type="compositionally biased region" description="Polar residues" evidence="1">
    <location>
        <begin position="23"/>
        <end position="43"/>
    </location>
</feature>